<reference evidence="2" key="2">
    <citation type="submission" date="2025-09" db="UniProtKB">
        <authorList>
            <consortium name="Ensembl"/>
        </authorList>
    </citation>
    <scope>IDENTIFICATION</scope>
</reference>
<dbReference type="Proteomes" id="UP000472273">
    <property type="component" value="Unplaced"/>
</dbReference>
<feature type="region of interest" description="Disordered" evidence="1">
    <location>
        <begin position="1"/>
        <end position="40"/>
    </location>
</feature>
<protein>
    <submittedName>
        <fullName evidence="2">Uncharacterized protein</fullName>
    </submittedName>
</protein>
<feature type="compositionally biased region" description="Low complexity" evidence="1">
    <location>
        <begin position="7"/>
        <end position="18"/>
    </location>
</feature>
<evidence type="ECO:0000313" key="3">
    <source>
        <dbReference type="Proteomes" id="UP000472273"/>
    </source>
</evidence>
<evidence type="ECO:0000256" key="1">
    <source>
        <dbReference type="SAM" id="MobiDB-lite"/>
    </source>
</evidence>
<sequence>MCIPIDPSTSRRFTSPSTAFPCGKMGENSGALSAPVPRPRSRTEARLVVDVLRPSWPLFSPLWCREQAQGSHRGVAFPPEPHQAPLLSFAAPSKAAFGAHKQREASAGMETSVNCFWSHRDVSRKSNIS</sequence>
<dbReference type="AlphaFoldDB" id="A0A670Z3L9"/>
<reference evidence="2" key="1">
    <citation type="submission" date="2025-08" db="UniProtKB">
        <authorList>
            <consortium name="Ensembl"/>
        </authorList>
    </citation>
    <scope>IDENTIFICATION</scope>
</reference>
<evidence type="ECO:0000313" key="2">
    <source>
        <dbReference type="Ensembl" id="ENSPTXP00000016378.1"/>
    </source>
</evidence>
<keyword evidence="3" id="KW-1185">Reference proteome</keyword>
<dbReference type="Ensembl" id="ENSPTXT00000016883.1">
    <property type="protein sequence ID" value="ENSPTXP00000016378.1"/>
    <property type="gene ID" value="ENSPTXG00000011330.1"/>
</dbReference>
<proteinExistence type="predicted"/>
<organism evidence="2 3">
    <name type="scientific">Pseudonaja textilis</name>
    <name type="common">Eastern brown snake</name>
    <dbReference type="NCBI Taxonomy" id="8673"/>
    <lineage>
        <taxon>Eukaryota</taxon>
        <taxon>Metazoa</taxon>
        <taxon>Chordata</taxon>
        <taxon>Craniata</taxon>
        <taxon>Vertebrata</taxon>
        <taxon>Euteleostomi</taxon>
        <taxon>Lepidosauria</taxon>
        <taxon>Squamata</taxon>
        <taxon>Bifurcata</taxon>
        <taxon>Unidentata</taxon>
        <taxon>Episquamata</taxon>
        <taxon>Toxicofera</taxon>
        <taxon>Serpentes</taxon>
        <taxon>Colubroidea</taxon>
        <taxon>Elapidae</taxon>
        <taxon>Hydrophiinae</taxon>
        <taxon>Pseudonaja</taxon>
    </lineage>
</organism>
<accession>A0A670Z3L9</accession>
<name>A0A670Z3L9_PSETE</name>